<dbReference type="EMBL" id="FRAB01000074">
    <property type="protein sequence ID" value="SHL19801.1"/>
    <property type="molecule type" value="Genomic_DNA"/>
</dbReference>
<feature type="binding site" evidence="1">
    <location>
        <position position="13"/>
    </location>
    <ligand>
        <name>Zn(2+)</name>
        <dbReference type="ChEBI" id="CHEBI:29105"/>
    </ligand>
</feature>
<dbReference type="AlphaFoldDB" id="A0A1M6YN99"/>
<feature type="domain" description="ClpX-type ZB" evidence="2">
    <location>
        <begin position="1"/>
        <end position="52"/>
    </location>
</feature>
<dbReference type="Gene3D" id="6.20.220.10">
    <property type="entry name" value="ClpX chaperone, C4-type zinc finger domain"/>
    <property type="match status" value="1"/>
</dbReference>
<comment type="similarity">
    <text evidence="1">Belongs to the ClpX chaperone family.</text>
</comment>
<organism evidence="3 4">
    <name type="scientific">Paraburkholderia terricola</name>
    <dbReference type="NCBI Taxonomy" id="169427"/>
    <lineage>
        <taxon>Bacteria</taxon>
        <taxon>Pseudomonadati</taxon>
        <taxon>Pseudomonadota</taxon>
        <taxon>Betaproteobacteria</taxon>
        <taxon>Burkholderiales</taxon>
        <taxon>Burkholderiaceae</taxon>
        <taxon>Paraburkholderia</taxon>
    </lineage>
</organism>
<dbReference type="SUPFAM" id="SSF57716">
    <property type="entry name" value="Glucocorticoid receptor-like (DNA-binding domain)"/>
    <property type="match status" value="1"/>
</dbReference>
<reference evidence="3 4" key="1">
    <citation type="submission" date="2016-11" db="EMBL/GenBank/DDBJ databases">
        <authorList>
            <person name="Jaros S."/>
            <person name="Januszkiewicz K."/>
            <person name="Wedrychowicz H."/>
        </authorList>
    </citation>
    <scope>NUCLEOTIDE SEQUENCE [LARGE SCALE GENOMIC DNA]</scope>
    <source>
        <strain evidence="3 4">LMG 20594</strain>
    </source>
</reference>
<feature type="binding site" evidence="1">
    <location>
        <position position="33"/>
    </location>
    <ligand>
        <name>Zn(2+)</name>
        <dbReference type="ChEBI" id="CHEBI:29105"/>
    </ligand>
</feature>
<evidence type="ECO:0000313" key="3">
    <source>
        <dbReference type="EMBL" id="SHL19801.1"/>
    </source>
</evidence>
<dbReference type="GO" id="GO:0008270">
    <property type="term" value="F:zinc ion binding"/>
    <property type="evidence" value="ECO:0007669"/>
    <property type="project" value="UniProtKB-UniRule"/>
</dbReference>
<dbReference type="InterPro" id="IPR038366">
    <property type="entry name" value="Znf_CppX_C4_sf"/>
</dbReference>
<dbReference type="GO" id="GO:0046983">
    <property type="term" value="F:protein dimerization activity"/>
    <property type="evidence" value="ECO:0007669"/>
    <property type="project" value="UniProtKB-UniRule"/>
</dbReference>
<protein>
    <submittedName>
        <fullName evidence="3">ClpX C4-type zinc finger</fullName>
    </submittedName>
</protein>
<dbReference type="GeneID" id="301977384"/>
<dbReference type="SMART" id="SM00994">
    <property type="entry name" value="zf-C4_ClpX"/>
    <property type="match status" value="1"/>
</dbReference>
<accession>A0A1M6YN99</accession>
<proteinExistence type="inferred from homology"/>
<gene>
    <name evidence="3" type="ORF">SAMN05192548_107413</name>
</gene>
<dbReference type="GO" id="GO:0051082">
    <property type="term" value="F:unfolded protein binding"/>
    <property type="evidence" value="ECO:0007669"/>
    <property type="project" value="UniProtKB-UniRule"/>
</dbReference>
<dbReference type="PROSITE" id="PS51902">
    <property type="entry name" value="CLPX_ZB"/>
    <property type="match status" value="1"/>
</dbReference>
<keyword evidence="1" id="KW-0862">Zinc</keyword>
<feature type="binding site" evidence="1">
    <location>
        <position position="10"/>
    </location>
    <ligand>
        <name>Zn(2+)</name>
        <dbReference type="ChEBI" id="CHEBI:29105"/>
    </ligand>
</feature>
<keyword evidence="1" id="KW-0143">Chaperone</keyword>
<evidence type="ECO:0000313" key="4">
    <source>
        <dbReference type="Proteomes" id="UP000184395"/>
    </source>
</evidence>
<name>A0A1M6YN99_9BURK</name>
<dbReference type="RefSeq" id="WP_200799535.1">
    <property type="nucleotide sequence ID" value="NZ_CADFGY010000009.1"/>
</dbReference>
<dbReference type="STRING" id="169427.SAMN05192548_107413"/>
<evidence type="ECO:0000259" key="2">
    <source>
        <dbReference type="PROSITE" id="PS51902"/>
    </source>
</evidence>
<evidence type="ECO:0000256" key="1">
    <source>
        <dbReference type="PROSITE-ProRule" id="PRU01250"/>
    </source>
</evidence>
<dbReference type="InterPro" id="IPR059188">
    <property type="entry name" value="Znf_CLPX-like"/>
</dbReference>
<sequence length="71" mass="8046">MKSANNVWLCDFCGKNQYSVEMIVAGRDDAAICDECIDLSKEIVDERRLENKPSSVVEAARGWARKLGQRR</sequence>
<dbReference type="Pfam" id="PF06689">
    <property type="entry name" value="zf-C4_ClpX"/>
    <property type="match status" value="1"/>
</dbReference>
<feature type="binding site" evidence="1">
    <location>
        <position position="36"/>
    </location>
    <ligand>
        <name>Zn(2+)</name>
        <dbReference type="ChEBI" id="CHEBI:29105"/>
    </ligand>
</feature>
<keyword evidence="1" id="KW-0479">Metal-binding</keyword>
<dbReference type="GO" id="GO:0006457">
    <property type="term" value="P:protein folding"/>
    <property type="evidence" value="ECO:0007669"/>
    <property type="project" value="UniProtKB-UniRule"/>
</dbReference>
<dbReference type="InterPro" id="IPR010603">
    <property type="entry name" value="Znf_CppX_C4"/>
</dbReference>
<dbReference type="Proteomes" id="UP000184395">
    <property type="component" value="Unassembled WGS sequence"/>
</dbReference>